<sequence>MFCTIFRSIEGASRWRKASKCKILIKEVKIRLAYEKRRKCAIVRQSCTDIAQLLHDGHRELALSRVEKLHKDRCKVSAYDQFDGFCDCILDNLHHIARPNKLPIEVSEAVSCLIFGASRCGELPELHSLRNLFKQHFGPKFERTNVELLSGHSVDSRLIDNLNTASLPQNVNRMQLLQEIQKDYIIHPNIKKQNEKPHDHDQRAMYDGVINLENEDQIHASKFEEMVKKMGRTLSAFANYGQAQEFYRDKKTIKLAKNIHTLHPFLYLEFAKKHIFYDHLAAKCRARMG</sequence>
<dbReference type="Pfam" id="PF03398">
    <property type="entry name" value="Ist1"/>
    <property type="match status" value="1"/>
</dbReference>
<dbReference type="FunFam" id="1.20.1260.60:FF:000002">
    <property type="entry name" value="Vacuolar protein sorting-associated protein IST1"/>
    <property type="match status" value="1"/>
</dbReference>
<reference evidence="2 3" key="1">
    <citation type="journal article" date="2013" name="Proc. Natl. Acad. Sci. U.S.A.">
        <title>Fine-scale variation in meiotic recombination in Mimulus inferred from population shotgun sequencing.</title>
        <authorList>
            <person name="Hellsten U."/>
            <person name="Wright K.M."/>
            <person name="Jenkins J."/>
            <person name="Shu S."/>
            <person name="Yuan Y."/>
            <person name="Wessler S.R."/>
            <person name="Schmutz J."/>
            <person name="Willis J.H."/>
            <person name="Rokhsar D.S."/>
        </authorList>
    </citation>
    <scope>NUCLEOTIDE SEQUENCE [LARGE SCALE GENOMIC DNA]</scope>
    <source>
        <strain evidence="3">cv. DUN x IM62</strain>
    </source>
</reference>
<dbReference type="Gene3D" id="1.20.1260.60">
    <property type="entry name" value="Vacuolar protein sorting-associated protein Ist1"/>
    <property type="match status" value="1"/>
</dbReference>
<dbReference type="AlphaFoldDB" id="A0A022S0W3"/>
<dbReference type="InterPro" id="IPR005061">
    <property type="entry name" value="Ist1"/>
</dbReference>
<dbReference type="GO" id="GO:0015031">
    <property type="term" value="P:protein transport"/>
    <property type="evidence" value="ECO:0007669"/>
    <property type="project" value="InterPro"/>
</dbReference>
<comment type="similarity">
    <text evidence="1">Belongs to the IST1 family.</text>
</comment>
<evidence type="ECO:0000256" key="1">
    <source>
        <dbReference type="ARBA" id="ARBA00005536"/>
    </source>
</evidence>
<dbReference type="Proteomes" id="UP000030748">
    <property type="component" value="Unassembled WGS sequence"/>
</dbReference>
<keyword evidence="3" id="KW-1185">Reference proteome</keyword>
<evidence type="ECO:0008006" key="4">
    <source>
        <dbReference type="Google" id="ProtNLM"/>
    </source>
</evidence>
<gene>
    <name evidence="2" type="ORF">MIMGU_mgv1a018434mg</name>
</gene>
<dbReference type="STRING" id="4155.A0A022S0W3"/>
<dbReference type="InterPro" id="IPR042277">
    <property type="entry name" value="IST1-like"/>
</dbReference>
<proteinExistence type="inferred from homology"/>
<protein>
    <recommendedName>
        <fullName evidence="4">IST1-like protein</fullName>
    </recommendedName>
</protein>
<accession>A0A022S0W3</accession>
<dbReference type="EMBL" id="KI630206">
    <property type="protein sequence ID" value="EYU44885.1"/>
    <property type="molecule type" value="Genomic_DNA"/>
</dbReference>
<name>A0A022S0W3_ERYGU</name>
<dbReference type="PANTHER" id="PTHR12161">
    <property type="entry name" value="IST1 FAMILY MEMBER"/>
    <property type="match status" value="1"/>
</dbReference>
<evidence type="ECO:0000313" key="2">
    <source>
        <dbReference type="EMBL" id="EYU44885.1"/>
    </source>
</evidence>
<dbReference type="GO" id="GO:0008104">
    <property type="term" value="P:intracellular protein localization"/>
    <property type="evidence" value="ECO:0000318"/>
    <property type="project" value="GO_Central"/>
</dbReference>
<dbReference type="eggNOG" id="KOG2027">
    <property type="taxonomic scope" value="Eukaryota"/>
</dbReference>
<organism evidence="2 3">
    <name type="scientific">Erythranthe guttata</name>
    <name type="common">Yellow monkey flower</name>
    <name type="synonym">Mimulus guttatus</name>
    <dbReference type="NCBI Taxonomy" id="4155"/>
    <lineage>
        <taxon>Eukaryota</taxon>
        <taxon>Viridiplantae</taxon>
        <taxon>Streptophyta</taxon>
        <taxon>Embryophyta</taxon>
        <taxon>Tracheophyta</taxon>
        <taxon>Spermatophyta</taxon>
        <taxon>Magnoliopsida</taxon>
        <taxon>eudicotyledons</taxon>
        <taxon>Gunneridae</taxon>
        <taxon>Pentapetalae</taxon>
        <taxon>asterids</taxon>
        <taxon>lamiids</taxon>
        <taxon>Lamiales</taxon>
        <taxon>Phrymaceae</taxon>
        <taxon>Erythranthe</taxon>
    </lineage>
</organism>
<evidence type="ECO:0000313" key="3">
    <source>
        <dbReference type="Proteomes" id="UP000030748"/>
    </source>
</evidence>
<dbReference type="PANTHER" id="PTHR12161:SF58">
    <property type="entry name" value="REGULATOR OF VPS4 ACTIVITY IN THE MVB PATHWAY PROTEIN"/>
    <property type="match status" value="1"/>
</dbReference>